<dbReference type="Pfam" id="PF05738">
    <property type="entry name" value="Cna_B"/>
    <property type="match status" value="3"/>
</dbReference>
<dbReference type="Proteomes" id="UP000019246">
    <property type="component" value="Unassembled WGS sequence"/>
</dbReference>
<feature type="region of interest" description="Disordered" evidence="1">
    <location>
        <begin position="690"/>
        <end position="710"/>
    </location>
</feature>
<accession>W7BGT4</accession>
<evidence type="ECO:0000256" key="2">
    <source>
        <dbReference type="SAM" id="SignalP"/>
    </source>
</evidence>
<feature type="chain" id="PRO_5004889000" description="CNA-B domain-containing protein" evidence="2">
    <location>
        <begin position="28"/>
        <end position="759"/>
    </location>
</feature>
<dbReference type="STRING" id="1265818.MAQA_07618"/>
<feature type="domain" description="CNA-B" evidence="3">
    <location>
        <begin position="439"/>
        <end position="525"/>
    </location>
</feature>
<sequence length="759" mass="83538">MWKKSTKLLVALVIFGGSFISGTSSFAAEELAYVPKNPGNVYDDFSGNYGLLGVASKFHIFAKDKTILTAHVNGNVATKALEAYNNFGTDIVEGTLPFEVNYIQETNQLIASSEISDTSTRTDKFVVGSEIPVGEADGHPVVNGTRLDHLSVDDLYQEKEGNHYIDFEAEFARLGSVAEQLRQTSAIKNYTAADFPDRNKREIDLTDVKDKTNTVTINLDAAVLTQDTPLTIKNPNDVNLVFNVMHGSNDLAVQSQIHYNDRVNHETENFDDANVVWNFGTELAHLAVQAPFQGTVLAPNASITVTQNLDGSIIGKDVSIQASTNRWDPNPIALPKATEQTLEISGEKVWQDLDNKWDTRPESITVNLLQNGKVYDTQEVRANNDGKWLYHFSGAPKMDANGKAYSYTVDEGNVPEGYVKSVNGTTITNTYQNSTQTSISGKKVWQDFDNQLNTRPDAITIELLQNGEVYQTKQIQAGENGDWTFSFSGLPKYDASGEAYSYTVDEVDVPEGYVESVEGTTITNTYAKKPLKNIQGDVIWKDKNDEYDTRPDNVKVILFQNGKVFRAQEVDADLDSDWDFDFTDVPQFDADGKPYVYTVNEGNVPADYDSSVSGYTITNVLEETVMPEPDDQEDDLPDSRPDGSVDGTTDGDSNRQINENAEGRLVNGFSGYSNERSAVEKITAASPRVTTNSVAVSPQEKTKQLPKTGDADGKRSLLVGILLAGIGVFLERNGISSYSENRILIWKVEIGLLSGNKFG</sequence>
<dbReference type="Gene3D" id="2.60.40.1140">
    <property type="entry name" value="Collagen-binding surface protein Cna, B-type domain"/>
    <property type="match status" value="3"/>
</dbReference>
<dbReference type="CDD" id="cd00222">
    <property type="entry name" value="CollagenBindB"/>
    <property type="match status" value="3"/>
</dbReference>
<dbReference type="EMBL" id="AOCG01000008">
    <property type="protein sequence ID" value="EUJ18948.1"/>
    <property type="molecule type" value="Genomic_DNA"/>
</dbReference>
<dbReference type="NCBIfam" id="TIGR04215">
    <property type="entry name" value="choice_anch_A"/>
    <property type="match status" value="1"/>
</dbReference>
<protein>
    <recommendedName>
        <fullName evidence="3">CNA-B domain-containing protein</fullName>
    </recommendedName>
</protein>
<feature type="region of interest" description="Disordered" evidence="1">
    <location>
        <begin position="623"/>
        <end position="669"/>
    </location>
</feature>
<gene>
    <name evidence="4" type="ORF">MAQA_07618</name>
</gene>
<feature type="domain" description="CNA-B" evidence="3">
    <location>
        <begin position="344"/>
        <end position="430"/>
    </location>
</feature>
<keyword evidence="5" id="KW-1185">Reference proteome</keyword>
<feature type="domain" description="CNA-B" evidence="3">
    <location>
        <begin position="535"/>
        <end position="619"/>
    </location>
</feature>
<dbReference type="PATRIC" id="fig|1265818.5.peg.1525"/>
<keyword evidence="2" id="KW-0732">Signal</keyword>
<proteinExistence type="predicted"/>
<dbReference type="InterPro" id="IPR008454">
    <property type="entry name" value="Collagen-bd_Cna-like_B-typ_dom"/>
</dbReference>
<organism evidence="4 5">
    <name type="scientific">Listeria aquatica FSL S10-1188</name>
    <dbReference type="NCBI Taxonomy" id="1265818"/>
    <lineage>
        <taxon>Bacteria</taxon>
        <taxon>Bacillati</taxon>
        <taxon>Bacillota</taxon>
        <taxon>Bacilli</taxon>
        <taxon>Bacillales</taxon>
        <taxon>Listeriaceae</taxon>
        <taxon>Listeria</taxon>
    </lineage>
</organism>
<dbReference type="SUPFAM" id="SSF49478">
    <property type="entry name" value="Cna protein B-type domain"/>
    <property type="match status" value="3"/>
</dbReference>
<dbReference type="RefSeq" id="WP_052008501.1">
    <property type="nucleotide sequence ID" value="NZ_AOCG01000008.1"/>
</dbReference>
<evidence type="ECO:0000259" key="3">
    <source>
        <dbReference type="Pfam" id="PF05738"/>
    </source>
</evidence>
<dbReference type="AlphaFoldDB" id="W7BGT4"/>
<evidence type="ECO:0000313" key="4">
    <source>
        <dbReference type="EMBL" id="EUJ18948.1"/>
    </source>
</evidence>
<reference evidence="4 5" key="1">
    <citation type="journal article" date="2014" name="Int. J. Syst. Evol. Microbiol.">
        <title>Listeria floridensis sp. nov., Listeria aquatica sp. nov., Listeria cornellensis sp. nov., Listeria riparia sp. nov. and Listeria grandensis sp. nov., from agricultural and natural environments.</title>
        <authorList>
            <person name="den Bakker H.C."/>
            <person name="Warchocki S."/>
            <person name="Wright E.M."/>
            <person name="Allred A.F."/>
            <person name="Ahlstrom C."/>
            <person name="Manuel C.S."/>
            <person name="Stasiewicz M.J."/>
            <person name="Burrell A."/>
            <person name="Roof S."/>
            <person name="Strawn L."/>
            <person name="Fortes E.D."/>
            <person name="Nightingale K.K."/>
            <person name="Kephart D."/>
            <person name="Wiedmann M."/>
        </authorList>
    </citation>
    <scope>NUCLEOTIDE SEQUENCE [LARGE SCALE GENOMIC DNA]</scope>
    <source>
        <strain evidence="4 5">FSL S10-1188</strain>
    </source>
</reference>
<feature type="signal peptide" evidence="2">
    <location>
        <begin position="1"/>
        <end position="27"/>
    </location>
</feature>
<comment type="caution">
    <text evidence="4">The sequence shown here is derived from an EMBL/GenBank/DDBJ whole genome shotgun (WGS) entry which is preliminary data.</text>
</comment>
<evidence type="ECO:0000313" key="5">
    <source>
        <dbReference type="Proteomes" id="UP000019246"/>
    </source>
</evidence>
<name>W7BGT4_9LIST</name>
<evidence type="ECO:0000256" key="1">
    <source>
        <dbReference type="SAM" id="MobiDB-lite"/>
    </source>
</evidence>
<dbReference type="OrthoDB" id="2056845at2"/>
<dbReference type="InterPro" id="IPR026588">
    <property type="entry name" value="Choice_anch_A"/>
</dbReference>